<dbReference type="CDD" id="cd00093">
    <property type="entry name" value="HTH_XRE"/>
    <property type="match status" value="1"/>
</dbReference>
<dbReference type="GO" id="GO:0003677">
    <property type="term" value="F:DNA binding"/>
    <property type="evidence" value="ECO:0007669"/>
    <property type="project" value="InterPro"/>
</dbReference>
<dbReference type="InterPro" id="IPR010982">
    <property type="entry name" value="Lambda_DNA-bd_dom_sf"/>
</dbReference>
<sequence>MTRSSSSLAGAPPESLRMLAGLGQRLRAHRLQQVQTIEEMAARLFCSPTTYRALEAGKPGTSMGILAHALWLLGQLDTLDNVAPLTTGFAAGVAAGKRVRRRTGQAAPGTISEPERDF</sequence>
<dbReference type="EMBL" id="JALGBI010000001">
    <property type="protein sequence ID" value="MCJ0762922.1"/>
    <property type="molecule type" value="Genomic_DNA"/>
</dbReference>
<evidence type="ECO:0000313" key="3">
    <source>
        <dbReference type="Proteomes" id="UP001139447"/>
    </source>
</evidence>
<comment type="caution">
    <text evidence="2">The sequence shown here is derived from an EMBL/GenBank/DDBJ whole genome shotgun (WGS) entry which is preliminary data.</text>
</comment>
<dbReference type="Gene3D" id="1.10.260.40">
    <property type="entry name" value="lambda repressor-like DNA-binding domains"/>
    <property type="match status" value="1"/>
</dbReference>
<feature type="region of interest" description="Disordered" evidence="1">
    <location>
        <begin position="98"/>
        <end position="118"/>
    </location>
</feature>
<proteinExistence type="predicted"/>
<dbReference type="AlphaFoldDB" id="A0A9X2ANZ6"/>
<protein>
    <submittedName>
        <fullName evidence="2">Helix-turn-helix domain-containing protein</fullName>
    </submittedName>
</protein>
<gene>
    <name evidence="2" type="ORF">MMF98_06830</name>
</gene>
<reference evidence="2" key="1">
    <citation type="submission" date="2022-03" db="EMBL/GenBank/DDBJ databases">
        <authorList>
            <person name="Woo C.Y."/>
        </authorList>
    </citation>
    <scope>NUCLEOTIDE SEQUENCE</scope>
    <source>
        <strain evidence="2">CYS-02</strain>
    </source>
</reference>
<dbReference type="SUPFAM" id="SSF47413">
    <property type="entry name" value="lambda repressor-like DNA-binding domains"/>
    <property type="match status" value="1"/>
</dbReference>
<evidence type="ECO:0000256" key="1">
    <source>
        <dbReference type="SAM" id="MobiDB-lite"/>
    </source>
</evidence>
<name>A0A9X2ANZ6_9BURK</name>
<evidence type="ECO:0000313" key="2">
    <source>
        <dbReference type="EMBL" id="MCJ0762922.1"/>
    </source>
</evidence>
<accession>A0A9X2ANZ6</accession>
<dbReference type="InterPro" id="IPR001387">
    <property type="entry name" value="Cro/C1-type_HTH"/>
</dbReference>
<dbReference type="RefSeq" id="WP_243305488.1">
    <property type="nucleotide sequence ID" value="NZ_JALGBI010000001.1"/>
</dbReference>
<dbReference type="Proteomes" id="UP001139447">
    <property type="component" value="Unassembled WGS sequence"/>
</dbReference>
<organism evidence="2 3">
    <name type="scientific">Variovorax terrae</name>
    <dbReference type="NCBI Taxonomy" id="2923278"/>
    <lineage>
        <taxon>Bacteria</taxon>
        <taxon>Pseudomonadati</taxon>
        <taxon>Pseudomonadota</taxon>
        <taxon>Betaproteobacteria</taxon>
        <taxon>Burkholderiales</taxon>
        <taxon>Comamonadaceae</taxon>
        <taxon>Variovorax</taxon>
    </lineage>
</organism>
<keyword evidence="3" id="KW-1185">Reference proteome</keyword>